<proteinExistence type="predicted"/>
<feature type="coiled-coil region" evidence="6">
    <location>
        <begin position="421"/>
        <end position="448"/>
    </location>
</feature>
<dbReference type="InterPro" id="IPR036188">
    <property type="entry name" value="FAD/NAD-bd_sf"/>
</dbReference>
<dbReference type="Pfam" id="PF12831">
    <property type="entry name" value="FAD_oxidored"/>
    <property type="match status" value="1"/>
</dbReference>
<dbReference type="PROSITE" id="PS51257">
    <property type="entry name" value="PROKAR_LIPOPROTEIN"/>
    <property type="match status" value="1"/>
</dbReference>
<keyword evidence="1" id="KW-0004">4Fe-4S</keyword>
<dbReference type="Proteomes" id="UP000199334">
    <property type="component" value="Unassembled WGS sequence"/>
</dbReference>
<accession>A0A1H0BQM7</accession>
<organism evidence="7 8">
    <name type="scientific">Tenuibacillus multivorans</name>
    <dbReference type="NCBI Taxonomy" id="237069"/>
    <lineage>
        <taxon>Bacteria</taxon>
        <taxon>Bacillati</taxon>
        <taxon>Bacillota</taxon>
        <taxon>Bacilli</taxon>
        <taxon>Bacillales</taxon>
        <taxon>Bacillaceae</taxon>
        <taxon>Tenuibacillus</taxon>
    </lineage>
</organism>
<sequence>MKKIYIIIIALAFLMGCSNDEEIKGEYDVIVLSGEPEGVSAAVSAARHGASVLLIEHRDSLGGLMTHGMLNYLDLPQNDEGTVVSKGIFEEWHQLVGGTHINTVDLDVATDAFRQLVDEEENIDLLLNTEVQDVRVEDSTLQAVQIEDEWIEGERFIDSSPDGDLAAMAGAPYFIGQADINKEGQMAATLMIYLENVDWDKVKEAANNGVLGGGGVSDTAAWGFADAWFAYDEVVEDDRTNIRGLNIGRTEKGEVFINTLQIFDVDGLDEESQQEALEIGKKETESFVPWLRENLPGFEDAEIVRYPDELYIRETRHIESEYMLKITDLWENKHHWDDIAIGGYPADIQATSKFTYGSVNVNPNQYGIPFRSLVPLEVDNLLVASKASGYSSLAAGSARVIPTGMATAEAAGVASTISIENDLTFREMNESEQLIEELQNKLVEAGAYLEQLEDPDYAYKGEPYYPAIKNLLLYDLVNGGYQNDLRLDEEMLADQFIEKMVHGIERLELEVPTGSIDALEQYRETVNDDEILTDRIVRDVFEIAGWEIERADQNKTWSRLDALLELEYQIFD</sequence>
<evidence type="ECO:0000256" key="2">
    <source>
        <dbReference type="ARBA" id="ARBA00022723"/>
    </source>
</evidence>
<reference evidence="7 8" key="1">
    <citation type="submission" date="2016-10" db="EMBL/GenBank/DDBJ databases">
        <authorList>
            <person name="de Groot N.N."/>
        </authorList>
    </citation>
    <scope>NUCLEOTIDE SEQUENCE [LARGE SCALE GENOMIC DNA]</scope>
    <source>
        <strain evidence="7 8">CGMCC 1.3442</strain>
    </source>
</reference>
<dbReference type="AlphaFoldDB" id="A0A1H0BQM7"/>
<dbReference type="PANTHER" id="PTHR43498">
    <property type="entry name" value="FERREDOXIN:COB-COM HETERODISULFIDE REDUCTASE SUBUNIT A"/>
    <property type="match status" value="1"/>
</dbReference>
<gene>
    <name evidence="7" type="ORF">SAMN05216498_2348</name>
</gene>
<dbReference type="Gene3D" id="3.50.50.60">
    <property type="entry name" value="FAD/NAD(P)-binding domain"/>
    <property type="match status" value="1"/>
</dbReference>
<dbReference type="RefSeq" id="WP_176753021.1">
    <property type="nucleotide sequence ID" value="NZ_BJVZ01000008.1"/>
</dbReference>
<keyword evidence="6" id="KW-0175">Coiled coil</keyword>
<keyword evidence="2" id="KW-0479">Metal-binding</keyword>
<evidence type="ECO:0000313" key="8">
    <source>
        <dbReference type="Proteomes" id="UP000199334"/>
    </source>
</evidence>
<evidence type="ECO:0000256" key="4">
    <source>
        <dbReference type="ARBA" id="ARBA00023004"/>
    </source>
</evidence>
<protein>
    <submittedName>
        <fullName evidence="7">FAD dependent oxidoreductase</fullName>
    </submittedName>
</protein>
<evidence type="ECO:0000256" key="1">
    <source>
        <dbReference type="ARBA" id="ARBA00022485"/>
    </source>
</evidence>
<dbReference type="GO" id="GO:0051539">
    <property type="term" value="F:4 iron, 4 sulfur cluster binding"/>
    <property type="evidence" value="ECO:0007669"/>
    <property type="project" value="UniProtKB-KW"/>
</dbReference>
<evidence type="ECO:0000256" key="5">
    <source>
        <dbReference type="ARBA" id="ARBA00023014"/>
    </source>
</evidence>
<keyword evidence="3" id="KW-0560">Oxidoreductase</keyword>
<dbReference type="SUPFAM" id="SSF51905">
    <property type="entry name" value="FAD/NAD(P)-binding domain"/>
    <property type="match status" value="1"/>
</dbReference>
<name>A0A1H0BQM7_9BACI</name>
<dbReference type="InterPro" id="IPR039650">
    <property type="entry name" value="HdrA-like"/>
</dbReference>
<evidence type="ECO:0000313" key="7">
    <source>
        <dbReference type="EMBL" id="SDN47875.1"/>
    </source>
</evidence>
<dbReference type="PANTHER" id="PTHR43498:SF1">
    <property type="entry name" value="COB--COM HETERODISULFIDE REDUCTASE IRON-SULFUR SUBUNIT A"/>
    <property type="match status" value="1"/>
</dbReference>
<keyword evidence="5" id="KW-0411">Iron-sulfur</keyword>
<dbReference type="STRING" id="237069.SAMN05216498_2348"/>
<keyword evidence="4" id="KW-0408">Iron</keyword>
<dbReference type="EMBL" id="FNIG01000005">
    <property type="protein sequence ID" value="SDN47875.1"/>
    <property type="molecule type" value="Genomic_DNA"/>
</dbReference>
<evidence type="ECO:0000256" key="3">
    <source>
        <dbReference type="ARBA" id="ARBA00023002"/>
    </source>
</evidence>
<keyword evidence="8" id="KW-1185">Reference proteome</keyword>
<evidence type="ECO:0000256" key="6">
    <source>
        <dbReference type="SAM" id="Coils"/>
    </source>
</evidence>
<dbReference type="GO" id="GO:0046872">
    <property type="term" value="F:metal ion binding"/>
    <property type="evidence" value="ECO:0007669"/>
    <property type="project" value="UniProtKB-KW"/>
</dbReference>
<dbReference type="GO" id="GO:0016491">
    <property type="term" value="F:oxidoreductase activity"/>
    <property type="evidence" value="ECO:0007669"/>
    <property type="project" value="UniProtKB-KW"/>
</dbReference>